<evidence type="ECO:0000256" key="2">
    <source>
        <dbReference type="ARBA" id="ARBA00022490"/>
    </source>
</evidence>
<dbReference type="EC" id="3.6.1.9" evidence="5"/>
<dbReference type="PANTHER" id="PTHR43213:SF10">
    <property type="entry name" value="7-METHYL-GTP PYROPHOSPHATASE"/>
    <property type="match status" value="1"/>
</dbReference>
<sequence length="173" mass="18549">MDDFTCHAPDIDESPLATETPAQMAPRLAKAKALALAQHYPDALIIGSDQTASCDGLLLNKPGTEANALAQLKRCQGKTVTFYTGLCLLNSSNQQLQLQTVATEVSFLSLTDAQLQIYIRKEQPLDCAGSFKCEALGSSLFQSLTSTDPSALEGLPLIALCAMLRREGFEPLS</sequence>
<keyword evidence="4 5" id="KW-0546">Nucleotide metabolism</keyword>
<keyword evidence="2 5" id="KW-0963">Cytoplasm</keyword>
<dbReference type="SUPFAM" id="SSF52972">
    <property type="entry name" value="ITPase-like"/>
    <property type="match status" value="1"/>
</dbReference>
<comment type="catalytic activity">
    <reaction evidence="5">
        <text>a ribonucleoside 5'-triphosphate + H2O = a ribonucleoside 5'-phosphate + diphosphate + H(+)</text>
        <dbReference type="Rhea" id="RHEA:23996"/>
        <dbReference type="ChEBI" id="CHEBI:15377"/>
        <dbReference type="ChEBI" id="CHEBI:15378"/>
        <dbReference type="ChEBI" id="CHEBI:33019"/>
        <dbReference type="ChEBI" id="CHEBI:58043"/>
        <dbReference type="ChEBI" id="CHEBI:61557"/>
        <dbReference type="EC" id="3.6.1.9"/>
    </reaction>
</comment>
<keyword evidence="7" id="KW-1185">Reference proteome</keyword>
<dbReference type="PIRSF" id="PIRSF006305">
    <property type="entry name" value="Maf"/>
    <property type="match status" value="1"/>
</dbReference>
<dbReference type="Gene3D" id="3.90.950.10">
    <property type="match status" value="1"/>
</dbReference>
<accession>A0ABV8V942</accession>
<comment type="caution">
    <text evidence="5">Lacks conserved residue(s) required for the propagation of feature annotation.</text>
</comment>
<comment type="subcellular location">
    <subcellularLocation>
        <location evidence="1 5">Cytoplasm</location>
    </subcellularLocation>
</comment>
<dbReference type="Proteomes" id="UP001595840">
    <property type="component" value="Unassembled WGS sequence"/>
</dbReference>
<comment type="caution">
    <text evidence="6">The sequence shown here is derived from an EMBL/GenBank/DDBJ whole genome shotgun (WGS) entry which is preliminary data.</text>
</comment>
<evidence type="ECO:0000256" key="5">
    <source>
        <dbReference type="HAMAP-Rule" id="MF_00528"/>
    </source>
</evidence>
<comment type="similarity">
    <text evidence="5">Belongs to the Maf family.</text>
</comment>
<evidence type="ECO:0000313" key="7">
    <source>
        <dbReference type="Proteomes" id="UP001595840"/>
    </source>
</evidence>
<evidence type="ECO:0000256" key="1">
    <source>
        <dbReference type="ARBA" id="ARBA00004496"/>
    </source>
</evidence>
<evidence type="ECO:0000256" key="4">
    <source>
        <dbReference type="ARBA" id="ARBA00023080"/>
    </source>
</evidence>
<dbReference type="PANTHER" id="PTHR43213">
    <property type="entry name" value="BIFUNCTIONAL DTTP/UTP PYROPHOSPHATASE/METHYLTRANSFERASE PROTEIN-RELATED"/>
    <property type="match status" value="1"/>
</dbReference>
<evidence type="ECO:0000313" key="6">
    <source>
        <dbReference type="EMBL" id="MFC4363941.1"/>
    </source>
</evidence>
<dbReference type="CDD" id="cd00985">
    <property type="entry name" value="Maf_Ham1"/>
    <property type="match status" value="1"/>
</dbReference>
<dbReference type="NCBIfam" id="TIGR00172">
    <property type="entry name" value="maf"/>
    <property type="match status" value="1"/>
</dbReference>
<feature type="active site" description="Proton acceptor" evidence="5">
    <location>
        <position position="49"/>
    </location>
</feature>
<dbReference type="Pfam" id="PF02545">
    <property type="entry name" value="Maf"/>
    <property type="match status" value="1"/>
</dbReference>
<organism evidence="6 7">
    <name type="scientific">Simiduia curdlanivorans</name>
    <dbReference type="NCBI Taxonomy" id="1492769"/>
    <lineage>
        <taxon>Bacteria</taxon>
        <taxon>Pseudomonadati</taxon>
        <taxon>Pseudomonadota</taxon>
        <taxon>Gammaproteobacteria</taxon>
        <taxon>Cellvibrionales</taxon>
        <taxon>Cellvibrionaceae</taxon>
        <taxon>Simiduia</taxon>
    </lineage>
</organism>
<dbReference type="InterPro" id="IPR003697">
    <property type="entry name" value="Maf-like"/>
</dbReference>
<comment type="cofactor">
    <cofactor evidence="5">
        <name>a divalent metal cation</name>
        <dbReference type="ChEBI" id="CHEBI:60240"/>
    </cofactor>
</comment>
<dbReference type="HAMAP" id="MF_00528">
    <property type="entry name" value="Maf"/>
    <property type="match status" value="1"/>
</dbReference>
<dbReference type="EMBL" id="JBHSCX010000021">
    <property type="protein sequence ID" value="MFC4363941.1"/>
    <property type="molecule type" value="Genomic_DNA"/>
</dbReference>
<protein>
    <recommendedName>
        <fullName evidence="5">Nucleoside triphosphate pyrophosphatase</fullName>
        <ecNumber evidence="5">3.6.1.9</ecNumber>
    </recommendedName>
    <alternativeName>
        <fullName evidence="5">Nucleotide pyrophosphatase</fullName>
        <shortName evidence="5">Nucleotide PPase</shortName>
    </alternativeName>
</protein>
<name>A0ABV8V942_9GAMM</name>
<proteinExistence type="inferred from homology"/>
<dbReference type="InterPro" id="IPR029001">
    <property type="entry name" value="ITPase-like_fam"/>
</dbReference>
<comment type="catalytic activity">
    <reaction evidence="5">
        <text>a 2'-deoxyribonucleoside 5'-triphosphate + H2O = a 2'-deoxyribonucleoside 5'-phosphate + diphosphate + H(+)</text>
        <dbReference type="Rhea" id="RHEA:44644"/>
        <dbReference type="ChEBI" id="CHEBI:15377"/>
        <dbReference type="ChEBI" id="CHEBI:15378"/>
        <dbReference type="ChEBI" id="CHEBI:33019"/>
        <dbReference type="ChEBI" id="CHEBI:61560"/>
        <dbReference type="ChEBI" id="CHEBI:65317"/>
        <dbReference type="EC" id="3.6.1.9"/>
    </reaction>
</comment>
<reference evidence="7" key="1">
    <citation type="journal article" date="2019" name="Int. J. Syst. Evol. Microbiol.">
        <title>The Global Catalogue of Microorganisms (GCM) 10K type strain sequencing project: providing services to taxonomists for standard genome sequencing and annotation.</title>
        <authorList>
            <consortium name="The Broad Institute Genomics Platform"/>
            <consortium name="The Broad Institute Genome Sequencing Center for Infectious Disease"/>
            <person name="Wu L."/>
            <person name="Ma J."/>
        </authorList>
    </citation>
    <scope>NUCLEOTIDE SEQUENCE [LARGE SCALE GENOMIC DNA]</scope>
    <source>
        <strain evidence="7">CECT 8570</strain>
    </source>
</reference>
<evidence type="ECO:0000256" key="3">
    <source>
        <dbReference type="ARBA" id="ARBA00022801"/>
    </source>
</evidence>
<keyword evidence="3 5" id="KW-0378">Hydrolase</keyword>
<dbReference type="GO" id="GO:0016787">
    <property type="term" value="F:hydrolase activity"/>
    <property type="evidence" value="ECO:0007669"/>
    <property type="project" value="UniProtKB-KW"/>
</dbReference>
<comment type="function">
    <text evidence="5">Nucleoside triphosphate pyrophosphatase. May have a dual role in cell division arrest and in preventing the incorporation of modified nucleotides into cellular nucleic acids.</text>
</comment>
<gene>
    <name evidence="6" type="ORF">ACFOX3_16605</name>
</gene>
<dbReference type="RefSeq" id="WP_290263045.1">
    <property type="nucleotide sequence ID" value="NZ_JAUFQG010000004.1"/>
</dbReference>